<keyword evidence="1" id="KW-0812">Transmembrane</keyword>
<dbReference type="AlphaFoldDB" id="A0A7W9E5H1"/>
<feature type="transmembrane region" description="Helical" evidence="1">
    <location>
        <begin position="81"/>
        <end position="99"/>
    </location>
</feature>
<proteinExistence type="predicted"/>
<feature type="transmembrane region" description="Helical" evidence="1">
    <location>
        <begin position="111"/>
        <end position="131"/>
    </location>
</feature>
<accession>A0A7W9E5H1</accession>
<keyword evidence="1" id="KW-1133">Transmembrane helix</keyword>
<feature type="transmembrane region" description="Helical" evidence="1">
    <location>
        <begin position="6"/>
        <end position="29"/>
    </location>
</feature>
<keyword evidence="1" id="KW-0472">Membrane</keyword>
<keyword evidence="3" id="KW-1185">Reference proteome</keyword>
<sequence>MEDLFRSYWWLLFPMAWFVFGGFSSWLNYRKQRETLKLLKTYADKGQEPPEALLRVLDKPIDSDSELWAGATASGSGGDDGTWFTVVLMGLLAAGFGYASWTNMYGQSDAFLIVAMVLGAVGVACLVSGLMKLGRRRSNRS</sequence>
<evidence type="ECO:0000313" key="3">
    <source>
        <dbReference type="Proteomes" id="UP000548978"/>
    </source>
</evidence>
<gene>
    <name evidence="2" type="ORF">FHS65_000065</name>
</gene>
<dbReference type="RefSeq" id="WP_123286364.1">
    <property type="nucleotide sequence ID" value="NZ_JACIJB010000001.1"/>
</dbReference>
<evidence type="ECO:0000313" key="2">
    <source>
        <dbReference type="EMBL" id="MBB5659347.1"/>
    </source>
</evidence>
<evidence type="ECO:0000256" key="1">
    <source>
        <dbReference type="SAM" id="Phobius"/>
    </source>
</evidence>
<comment type="caution">
    <text evidence="2">The sequence shown here is derived from an EMBL/GenBank/DDBJ whole genome shotgun (WGS) entry which is preliminary data.</text>
</comment>
<organism evidence="2 3">
    <name type="scientific">Brevundimonas halotolerans</name>
    <dbReference type="NCBI Taxonomy" id="69670"/>
    <lineage>
        <taxon>Bacteria</taxon>
        <taxon>Pseudomonadati</taxon>
        <taxon>Pseudomonadota</taxon>
        <taxon>Alphaproteobacteria</taxon>
        <taxon>Caulobacterales</taxon>
        <taxon>Caulobacteraceae</taxon>
        <taxon>Brevundimonas</taxon>
    </lineage>
</organism>
<reference evidence="2 3" key="1">
    <citation type="submission" date="2020-08" db="EMBL/GenBank/DDBJ databases">
        <title>Genomic Encyclopedia of Type Strains, Phase IV (KMG-IV): sequencing the most valuable type-strain genomes for metagenomic binning, comparative biology and taxonomic classification.</title>
        <authorList>
            <person name="Goeker M."/>
        </authorList>
    </citation>
    <scope>NUCLEOTIDE SEQUENCE [LARGE SCALE GENOMIC DNA]</scope>
    <source>
        <strain evidence="2 3">DSM 24448</strain>
    </source>
</reference>
<dbReference type="Proteomes" id="UP000548978">
    <property type="component" value="Unassembled WGS sequence"/>
</dbReference>
<protein>
    <submittedName>
        <fullName evidence="2">Uncharacterized protein</fullName>
    </submittedName>
</protein>
<dbReference type="EMBL" id="JACIJB010000001">
    <property type="protein sequence ID" value="MBB5659347.1"/>
    <property type="molecule type" value="Genomic_DNA"/>
</dbReference>
<dbReference type="OrthoDB" id="7632355at2"/>
<name>A0A7W9E5H1_9CAUL</name>